<dbReference type="Proteomes" id="UP000664477">
    <property type="component" value="Unassembled WGS sequence"/>
</dbReference>
<feature type="transmembrane region" description="Helical" evidence="1">
    <location>
        <begin position="74"/>
        <end position="104"/>
    </location>
</feature>
<keyword evidence="1" id="KW-0812">Transmembrane</keyword>
<sequence length="106" mass="11383">MPLTLFALSSLTTLAVTFIATQKAILLGLVMRYLATALIRHLPLSLQPISNSSQLISGPVSQVMSVPAHLLHSIISGLITPCTIVIGVLIYQSTFGAILLFILFCY</sequence>
<keyword evidence="1" id="KW-1133">Transmembrane helix</keyword>
<comment type="caution">
    <text evidence="2">The sequence shown here is derived from an EMBL/GenBank/DDBJ whole genome shotgun (WGS) entry which is preliminary data.</text>
</comment>
<evidence type="ECO:0000256" key="1">
    <source>
        <dbReference type="SAM" id="Phobius"/>
    </source>
</evidence>
<dbReference type="AlphaFoldDB" id="A0A939NEF8"/>
<protein>
    <submittedName>
        <fullName evidence="2">Uncharacterized protein</fullName>
    </submittedName>
</protein>
<organism evidence="2 3">
    <name type="scientific">Providencia rettgeri</name>
    <dbReference type="NCBI Taxonomy" id="587"/>
    <lineage>
        <taxon>Bacteria</taxon>
        <taxon>Pseudomonadati</taxon>
        <taxon>Pseudomonadota</taxon>
        <taxon>Gammaproteobacteria</taxon>
        <taxon>Enterobacterales</taxon>
        <taxon>Morganellaceae</taxon>
        <taxon>Providencia</taxon>
    </lineage>
</organism>
<proteinExistence type="predicted"/>
<dbReference type="EMBL" id="JAGETQ010000032">
    <property type="protein sequence ID" value="MBO1916110.1"/>
    <property type="molecule type" value="Genomic_DNA"/>
</dbReference>
<accession>A0A939NEF8</accession>
<keyword evidence="1" id="KW-0472">Membrane</keyword>
<name>A0A939NEF8_PRORE</name>
<evidence type="ECO:0000313" key="3">
    <source>
        <dbReference type="Proteomes" id="UP000664477"/>
    </source>
</evidence>
<gene>
    <name evidence="2" type="ORF">J4727_08005</name>
</gene>
<reference evidence="2" key="1">
    <citation type="submission" date="2021-03" db="EMBL/GenBank/DDBJ databases">
        <title>Molecular epidemiology and mechanisms of colistin and carbapenem resistance in Enterobacteriaceae from clinical isolates, the environment and porcine samples in Pretoria, South Africa.</title>
        <authorList>
            <person name="Bogoshi D."/>
            <person name="Mbelle N.M."/>
            <person name="Naidoo V."/>
            <person name="Osei Sekyere J."/>
        </authorList>
    </citation>
    <scope>NUCLEOTIDE SEQUENCE</scope>
    <source>
        <strain evidence="2">C052</strain>
    </source>
</reference>
<evidence type="ECO:0000313" key="2">
    <source>
        <dbReference type="EMBL" id="MBO1916110.1"/>
    </source>
</evidence>